<accession>A0A4U9HRW5</accession>
<dbReference type="AlphaFoldDB" id="A0A4U9HRW5"/>
<reference evidence="1 2" key="1">
    <citation type="submission" date="2019-05" db="EMBL/GenBank/DDBJ databases">
        <authorList>
            <consortium name="Pathogen Informatics"/>
        </authorList>
    </citation>
    <scope>NUCLEOTIDE SEQUENCE [LARGE SCALE GENOMIC DNA]</scope>
    <source>
        <strain evidence="1 2">NCTC13032</strain>
    </source>
</reference>
<dbReference type="EMBL" id="LR590464">
    <property type="protein sequence ID" value="VTP67212.1"/>
    <property type="molecule type" value="Genomic_DNA"/>
</dbReference>
<organism evidence="1 2">
    <name type="scientific">Leclercia adecarboxylata</name>
    <dbReference type="NCBI Taxonomy" id="83655"/>
    <lineage>
        <taxon>Bacteria</taxon>
        <taxon>Pseudomonadati</taxon>
        <taxon>Pseudomonadota</taxon>
        <taxon>Gammaproteobacteria</taxon>
        <taxon>Enterobacterales</taxon>
        <taxon>Enterobacteriaceae</taxon>
        <taxon>Leclercia</taxon>
    </lineage>
</organism>
<sequence length="92" mass="10233">MQNVVFNVQHADTGRSVELMPGENVEIAIQRLNINGVVHHRLRPVHQHFCANLMGFGDDLCHRVFGSQHVGDLGESHQAGTFIQQGIQPVKL</sequence>
<gene>
    <name evidence="1" type="ORF">NCTC13032_02931</name>
</gene>
<evidence type="ECO:0000313" key="2">
    <source>
        <dbReference type="Proteomes" id="UP000310719"/>
    </source>
</evidence>
<name>A0A4U9HRW5_9ENTR</name>
<proteinExistence type="predicted"/>
<dbReference type="Proteomes" id="UP000310719">
    <property type="component" value="Chromosome"/>
</dbReference>
<evidence type="ECO:0000313" key="1">
    <source>
        <dbReference type="EMBL" id="VTP67212.1"/>
    </source>
</evidence>
<protein>
    <submittedName>
        <fullName evidence="1">Uncharacterized protein</fullName>
    </submittedName>
</protein>